<reference evidence="1" key="1">
    <citation type="submission" date="2020-05" db="UniProtKB">
        <authorList>
            <consortium name="EnsemblMetazoa"/>
        </authorList>
    </citation>
    <scope>IDENTIFICATION</scope>
    <source>
        <strain evidence="1">USDA</strain>
    </source>
</reference>
<gene>
    <name evidence="1" type="primary">106094786</name>
</gene>
<dbReference type="PANTHER" id="PTHR20898:SF0">
    <property type="entry name" value="DAEDALUS ON 3-RELATED"/>
    <property type="match status" value="1"/>
</dbReference>
<accession>A0A1I8NWB5</accession>
<evidence type="ECO:0000313" key="1">
    <source>
        <dbReference type="EnsemblMetazoa" id="SCAU002579-PA"/>
    </source>
</evidence>
<evidence type="ECO:0008006" key="3">
    <source>
        <dbReference type="Google" id="ProtNLM"/>
    </source>
</evidence>
<sequence length="143" mass="16652">MEKAVCIALDPDFCKFELCELKPNEENIPAFSMILRLLQLPLANVIVTTEIYYQTSLLTNRTIDGCTFLKNRRRNPSFVLIYNLIEKNSNVNHTCPFNHDLRVYDIAPKKFAMPLPTGKYIIKSGYTVSDKKRFQFDFTMKVF</sequence>
<dbReference type="SMART" id="SM00697">
    <property type="entry name" value="DM8"/>
    <property type="match status" value="1"/>
</dbReference>
<dbReference type="EnsemblMetazoa" id="SCAU002579-RA">
    <property type="protein sequence ID" value="SCAU002579-PA"/>
    <property type="gene ID" value="SCAU002579"/>
</dbReference>
<organism evidence="1 2">
    <name type="scientific">Stomoxys calcitrans</name>
    <name type="common">Stable fly</name>
    <name type="synonym">Conops calcitrans</name>
    <dbReference type="NCBI Taxonomy" id="35570"/>
    <lineage>
        <taxon>Eukaryota</taxon>
        <taxon>Metazoa</taxon>
        <taxon>Ecdysozoa</taxon>
        <taxon>Arthropoda</taxon>
        <taxon>Hexapoda</taxon>
        <taxon>Insecta</taxon>
        <taxon>Pterygota</taxon>
        <taxon>Neoptera</taxon>
        <taxon>Endopterygota</taxon>
        <taxon>Diptera</taxon>
        <taxon>Brachycera</taxon>
        <taxon>Muscomorpha</taxon>
        <taxon>Muscoidea</taxon>
        <taxon>Muscidae</taxon>
        <taxon>Stomoxys</taxon>
    </lineage>
</organism>
<proteinExistence type="predicted"/>
<dbReference type="AlphaFoldDB" id="A0A1I8NWB5"/>
<evidence type="ECO:0000313" key="2">
    <source>
        <dbReference type="Proteomes" id="UP000095300"/>
    </source>
</evidence>
<protein>
    <recommendedName>
        <fullName evidence="3">MD-2-related lipid-recognition domain-containing protein</fullName>
    </recommendedName>
</protein>
<dbReference type="Proteomes" id="UP000095300">
    <property type="component" value="Unassembled WGS sequence"/>
</dbReference>
<dbReference type="PANTHER" id="PTHR20898">
    <property type="entry name" value="DAEDALUS ON 3-RELATED-RELATED"/>
    <property type="match status" value="1"/>
</dbReference>
<name>A0A1I8NWB5_STOCA</name>
<dbReference type="Pfam" id="PF06477">
    <property type="entry name" value="DUF1091"/>
    <property type="match status" value="1"/>
</dbReference>
<dbReference type="InterPro" id="IPR010512">
    <property type="entry name" value="DUF1091"/>
</dbReference>
<dbReference type="VEuPathDB" id="VectorBase:SCAU002579"/>
<keyword evidence="2" id="KW-1185">Reference proteome</keyword>